<feature type="transmembrane region" description="Helical" evidence="2">
    <location>
        <begin position="367"/>
        <end position="389"/>
    </location>
</feature>
<dbReference type="Gene3D" id="3.30.450.20">
    <property type="entry name" value="PAS domain"/>
    <property type="match status" value="1"/>
</dbReference>
<dbReference type="SMART" id="SM00387">
    <property type="entry name" value="HATPase_c"/>
    <property type="match status" value="1"/>
</dbReference>
<dbReference type="Pfam" id="PF16927">
    <property type="entry name" value="HisKA_7TM"/>
    <property type="match status" value="1"/>
</dbReference>
<keyword evidence="2" id="KW-0812">Transmembrane</keyword>
<dbReference type="SUPFAM" id="SSF55781">
    <property type="entry name" value="GAF domain-like"/>
    <property type="match status" value="1"/>
</dbReference>
<feature type="compositionally biased region" description="Polar residues" evidence="1">
    <location>
        <begin position="1087"/>
        <end position="1104"/>
    </location>
</feature>
<dbReference type="KEGG" id="hma:rrnAC3349"/>
<dbReference type="InterPro" id="IPR036890">
    <property type="entry name" value="HATPase_C_sf"/>
</dbReference>
<dbReference type="InterPro" id="IPR005467">
    <property type="entry name" value="His_kinase_dom"/>
</dbReference>
<dbReference type="STRING" id="272569.rrnAC3349"/>
<reference evidence="4 5" key="1">
    <citation type="journal article" date="2004" name="Genome Res.">
        <title>Genome sequence of Haloarcula marismortui: a halophilic archaeon from the Dead Sea.</title>
        <authorList>
            <person name="Baliga N.S."/>
            <person name="Bonneau R."/>
            <person name="Facciotti M.T."/>
            <person name="Pan M."/>
            <person name="Glusman G."/>
            <person name="Deutsch E.W."/>
            <person name="Shannon P."/>
            <person name="Chiu Y."/>
            <person name="Weng R.S."/>
            <person name="Gan R.R."/>
            <person name="Hung P."/>
            <person name="Date S.V."/>
            <person name="Marcotte E."/>
            <person name="Hood L."/>
            <person name="Ng W.V."/>
        </authorList>
    </citation>
    <scope>NUCLEOTIDE SEQUENCE [LARGE SCALE GENOMIC DNA]</scope>
    <source>
        <strain evidence="5">ATCC 43049 / DSM 3752 / JCM 8966 / VKM B-1809</strain>
    </source>
</reference>
<keyword evidence="5" id="KW-1185">Reference proteome</keyword>
<dbReference type="CDD" id="cd00075">
    <property type="entry name" value="HATPase"/>
    <property type="match status" value="1"/>
</dbReference>
<dbReference type="Proteomes" id="UP000001169">
    <property type="component" value="Chromosome I"/>
</dbReference>
<dbReference type="eggNOG" id="arCOG02327">
    <property type="taxonomic scope" value="Archaea"/>
</dbReference>
<dbReference type="EnsemblBacteria" id="AAV48038">
    <property type="protein sequence ID" value="AAV48038"/>
    <property type="gene ID" value="rrnAC3349"/>
</dbReference>
<evidence type="ECO:0000256" key="2">
    <source>
        <dbReference type="SAM" id="Phobius"/>
    </source>
</evidence>
<name>Q5UXG5_HALMA</name>
<dbReference type="Pfam" id="PF02518">
    <property type="entry name" value="HATPase_c"/>
    <property type="match status" value="1"/>
</dbReference>
<proteinExistence type="predicted"/>
<feature type="transmembrane region" description="Helical" evidence="2">
    <location>
        <begin position="464"/>
        <end position="486"/>
    </location>
</feature>
<feature type="region of interest" description="Disordered" evidence="1">
    <location>
        <begin position="1079"/>
        <end position="1104"/>
    </location>
</feature>
<dbReference type="SUPFAM" id="SSF55874">
    <property type="entry name" value="ATPase domain of HSP90 chaperone/DNA topoisomerase II/histidine kinase"/>
    <property type="match status" value="1"/>
</dbReference>
<dbReference type="eggNOG" id="arCOG06219">
    <property type="taxonomic scope" value="Archaea"/>
</dbReference>
<evidence type="ECO:0000259" key="3">
    <source>
        <dbReference type="PROSITE" id="PS50109"/>
    </source>
</evidence>
<dbReference type="HOGENOM" id="CLU_282643_0_0_2"/>
<dbReference type="GO" id="GO:0005886">
    <property type="term" value="C:plasma membrane"/>
    <property type="evidence" value="ECO:0007669"/>
    <property type="project" value="TreeGrafter"/>
</dbReference>
<accession>Q5UXG5</accession>
<dbReference type="PaxDb" id="272569-rrnAC3349"/>
<feature type="transmembrane region" description="Helical" evidence="2">
    <location>
        <begin position="542"/>
        <end position="559"/>
    </location>
</feature>
<dbReference type="PANTHER" id="PTHR45569:SF1">
    <property type="entry name" value="SENSOR PROTEIN KDPD"/>
    <property type="match status" value="1"/>
</dbReference>
<organism evidence="4 5">
    <name type="scientific">Haloarcula marismortui (strain ATCC 43049 / DSM 3752 / JCM 8966 / VKM B-1809)</name>
    <name type="common">Halobacterium marismortui</name>
    <dbReference type="NCBI Taxonomy" id="272569"/>
    <lineage>
        <taxon>Archaea</taxon>
        <taxon>Methanobacteriati</taxon>
        <taxon>Methanobacteriota</taxon>
        <taxon>Stenosarchaea group</taxon>
        <taxon>Halobacteria</taxon>
        <taxon>Halobacteriales</taxon>
        <taxon>Haloarculaceae</taxon>
        <taxon>Haloarcula</taxon>
    </lineage>
</organism>
<dbReference type="AlphaFoldDB" id="Q5UXG5"/>
<sequence>MLLPAFPRLPSKRTCPLVAERTVADLRTVSEHFSAAADTCLVHPGVDPALAEGVEHRARDLPTVFLCAGGDNRRAGPGDCDTGCTGRQRGFTNLFVAVDELRAGRRHHGVVHPLTDEFGVVAVHPRRQRRGVADRLYHLVDAGGLRDDVTRVPRRNHDIGETRDKRDVGVDLRDALVGCDGEPAHDRGGDVVVVGVSGDNSLALGGDGDQFLAGVAAVVQFVQPNGRCGGAGRGGAKPRCGADTLIYLNACRRVKCVSDRADGVLVGVFRDVLAASTGYVDGHPVSFLQTDNVGRTLQCNAEHVEAAPEVRTGSRRPDCQHACEFQQCRQKGSEPTLWPFPSTENAAQRHNAGKPDVGIGIAMDVDIATVAILGNAGGALIGFAVAITATRYQDVPGARQYSWLALAGGSWCAVSMAKIIASNPAVVETAYVIARTVSSQIIALWIILVLVYTGRRSWLRPSRLIPLLIVANADVLLLLLGQGRFGQAIAVPVTQNGVTLLAVQRGVAFAATLTISYLPVLLGYGFLIEFLFRSGNIYRRQTAVIGAGTALPMIAALLYDLGYTPHPAIDFTPGVFAVSMLFVGWALFEDESLSVTTLSGDTLVDNLPDPVIALNDDCVIIDYNAAAASALGHPEPNGEHLDNIAPGLSEQIERGEVFSLGDSITYYNPQTTSLTDQFGTERGRLVVLRDVTGQQRRQDRLEALQAATQQFIEAETAEAVAEMAVEFATAVLDQNAAGVFLEENSVLEPAVISETIENNVEEELLYGSPTDRPESKLWQTYETGEIQTVSLEQDGLDPLDNALMLPLGSHGVMAITAYGSTFATEDRRYAAILAQTTQVALDQVERERELRQSRSSVQRRREQIEFFNGILRHSLHNAMVVIRGRAEHIRDDVPSSKQRHLDSISDWCGTLTEMSETIRDINNTVTASEAERLDTVDLNATLRRSIESLRVEYDSVSVSCELDGEYSVQANELLEEVLLSILRNAVDHNNADTPQVTVSVQQAGDWLQVRIADDGPGMSDELKTKVFERGLSPDQTADGFGLYFVSVMMELYGGTLWFEDNRPTGTVAVLELQRAVTCSKAGDDPQSGDTETAATEAQTKSHNR</sequence>
<dbReference type="InterPro" id="IPR052023">
    <property type="entry name" value="Histidine_kinase_KdpD"/>
</dbReference>
<dbReference type="Gene3D" id="3.30.565.10">
    <property type="entry name" value="Histidine kinase-like ATPase, C-terminal domain"/>
    <property type="match status" value="1"/>
</dbReference>
<evidence type="ECO:0000256" key="1">
    <source>
        <dbReference type="SAM" id="MobiDB-lite"/>
    </source>
</evidence>
<keyword evidence="4" id="KW-0808">Transferase</keyword>
<protein>
    <submittedName>
        <fullName evidence="4">Signal-transducing histidine kinase-like</fullName>
    </submittedName>
</protein>
<evidence type="ECO:0000313" key="5">
    <source>
        <dbReference type="Proteomes" id="UP000001169"/>
    </source>
</evidence>
<evidence type="ECO:0000313" key="4">
    <source>
        <dbReference type="EMBL" id="AAV48038.1"/>
    </source>
</evidence>
<dbReference type="InterPro" id="IPR003594">
    <property type="entry name" value="HATPase_dom"/>
</dbReference>
<dbReference type="PROSITE" id="PS50109">
    <property type="entry name" value="HIS_KIN"/>
    <property type="match status" value="1"/>
</dbReference>
<dbReference type="PANTHER" id="PTHR45569">
    <property type="entry name" value="SENSOR PROTEIN KDPD"/>
    <property type="match status" value="1"/>
</dbReference>
<dbReference type="InterPro" id="IPR031621">
    <property type="entry name" value="HisKA_7TM"/>
</dbReference>
<dbReference type="GO" id="GO:0000155">
    <property type="term" value="F:phosphorelay sensor kinase activity"/>
    <property type="evidence" value="ECO:0007669"/>
    <property type="project" value="TreeGrafter"/>
</dbReference>
<gene>
    <name evidence="4" type="primary">kinA5</name>
    <name evidence="4" type="ordered locus">rrnAC3349</name>
</gene>
<dbReference type="EMBL" id="AY596297">
    <property type="protein sequence ID" value="AAV48038.1"/>
    <property type="molecule type" value="Genomic_DNA"/>
</dbReference>
<dbReference type="PATRIC" id="fig|272569.17.peg.3875"/>
<feature type="transmembrane region" description="Helical" evidence="2">
    <location>
        <begin position="432"/>
        <end position="452"/>
    </location>
</feature>
<keyword evidence="2" id="KW-1133">Transmembrane helix</keyword>
<keyword evidence="2" id="KW-0472">Membrane</keyword>
<feature type="transmembrane region" description="Helical" evidence="2">
    <location>
        <begin position="401"/>
        <end position="420"/>
    </location>
</feature>
<feature type="domain" description="Histidine kinase" evidence="3">
    <location>
        <begin position="870"/>
        <end position="1076"/>
    </location>
</feature>
<keyword evidence="4" id="KW-0418">Kinase</keyword>
<feature type="transmembrane region" description="Helical" evidence="2">
    <location>
        <begin position="506"/>
        <end position="530"/>
    </location>
</feature>